<reference evidence="2" key="1">
    <citation type="journal article" date="2014" name="Front. Microbiol.">
        <title>High frequency of phylogenetically diverse reductive dehalogenase-homologous genes in deep subseafloor sedimentary metagenomes.</title>
        <authorList>
            <person name="Kawai M."/>
            <person name="Futagami T."/>
            <person name="Toyoda A."/>
            <person name="Takaki Y."/>
            <person name="Nishi S."/>
            <person name="Hori S."/>
            <person name="Arai W."/>
            <person name="Tsubouchi T."/>
            <person name="Morono Y."/>
            <person name="Uchiyama I."/>
            <person name="Ito T."/>
            <person name="Fujiyama A."/>
            <person name="Inagaki F."/>
            <person name="Takami H."/>
        </authorList>
    </citation>
    <scope>NUCLEOTIDE SEQUENCE</scope>
    <source>
        <strain evidence="2">Expedition CK06-06</strain>
    </source>
</reference>
<feature type="transmembrane region" description="Helical" evidence="1">
    <location>
        <begin position="35"/>
        <end position="56"/>
    </location>
</feature>
<organism evidence="2">
    <name type="scientific">marine sediment metagenome</name>
    <dbReference type="NCBI Taxonomy" id="412755"/>
    <lineage>
        <taxon>unclassified sequences</taxon>
        <taxon>metagenomes</taxon>
        <taxon>ecological metagenomes</taxon>
    </lineage>
</organism>
<feature type="transmembrane region" description="Helical" evidence="1">
    <location>
        <begin position="253"/>
        <end position="270"/>
    </location>
</feature>
<feature type="transmembrane region" description="Helical" evidence="1">
    <location>
        <begin position="198"/>
        <end position="216"/>
    </location>
</feature>
<accession>X0RU35</accession>
<comment type="caution">
    <text evidence="2">The sequence shown here is derived from an EMBL/GenBank/DDBJ whole genome shotgun (WGS) entry which is preliminary data.</text>
</comment>
<dbReference type="EMBL" id="BARS01007517">
    <property type="protein sequence ID" value="GAF67267.1"/>
    <property type="molecule type" value="Genomic_DNA"/>
</dbReference>
<gene>
    <name evidence="2" type="ORF">S01H1_14449</name>
</gene>
<feature type="transmembrane region" description="Helical" evidence="1">
    <location>
        <begin position="103"/>
        <end position="121"/>
    </location>
</feature>
<proteinExistence type="predicted"/>
<dbReference type="AlphaFoldDB" id="X0RU35"/>
<evidence type="ECO:0000313" key="2">
    <source>
        <dbReference type="EMBL" id="GAF67267.1"/>
    </source>
</evidence>
<feature type="transmembrane region" description="Helical" evidence="1">
    <location>
        <begin position="62"/>
        <end position="82"/>
    </location>
</feature>
<keyword evidence="1" id="KW-0812">Transmembrane</keyword>
<feature type="non-terminal residue" evidence="2">
    <location>
        <position position="275"/>
    </location>
</feature>
<keyword evidence="1" id="KW-1133">Transmembrane helix</keyword>
<evidence type="ECO:0000256" key="1">
    <source>
        <dbReference type="SAM" id="Phobius"/>
    </source>
</evidence>
<name>X0RU35_9ZZZZ</name>
<sequence length="275" mass="30672">MNLAYILAWLLPLSTGIVVYMAASPQRVRGWKSTCAGYGFLFGMLLVAAFASIAARDAVAQAWMNASWCLLPVFVIAAAIAWRRRAGASSPSESSRVLSNWQCAGLAAMLASLAVRGAIIAREVWLRPLYPWDAWSAWAVKPKTWFLLDHYVPFVSMPDWLSSAQGDLYTEVAWHYPNALAWIELWFASAAGGWIEPLINLPWLGLWIALLLGHYGQWRALGMDRVRALIFVYALGSLPLLSVHVALAGYADLWVATGFGFGVLAWMRWLQRRER</sequence>
<keyword evidence="1" id="KW-0472">Membrane</keyword>
<feature type="transmembrane region" description="Helical" evidence="1">
    <location>
        <begin position="228"/>
        <end position="247"/>
    </location>
</feature>
<feature type="transmembrane region" description="Helical" evidence="1">
    <location>
        <begin position="6"/>
        <end position="23"/>
    </location>
</feature>
<protein>
    <submittedName>
        <fullName evidence="2">Uncharacterized protein</fullName>
    </submittedName>
</protein>